<dbReference type="GO" id="GO:0046872">
    <property type="term" value="F:metal ion binding"/>
    <property type="evidence" value="ECO:0007669"/>
    <property type="project" value="UniProtKB-KW"/>
</dbReference>
<evidence type="ECO:0000256" key="1">
    <source>
        <dbReference type="ARBA" id="ARBA00022485"/>
    </source>
</evidence>
<dbReference type="OrthoDB" id="9793312at2"/>
<dbReference type="Proteomes" id="UP000002377">
    <property type="component" value="Chromosome"/>
</dbReference>
<dbReference type="KEGG" id="tjr:TherJR_0461"/>
<dbReference type="PANTHER" id="PTHR36214">
    <property type="match status" value="1"/>
</dbReference>
<evidence type="ECO:0000256" key="3">
    <source>
        <dbReference type="ARBA" id="ARBA00023004"/>
    </source>
</evidence>
<dbReference type="HOGENOM" id="CLU_127723_0_0_9"/>
<keyword evidence="7" id="KW-1185">Reference proteome</keyword>
<evidence type="ECO:0000313" key="7">
    <source>
        <dbReference type="Proteomes" id="UP000002377"/>
    </source>
</evidence>
<evidence type="ECO:0000256" key="4">
    <source>
        <dbReference type="ARBA" id="ARBA00023014"/>
    </source>
</evidence>
<gene>
    <name evidence="6" type="ordered locus">TherJR_0461</name>
</gene>
<dbReference type="STRING" id="635013.TherJR_0461"/>
<keyword evidence="3" id="KW-0408">Iron</keyword>
<dbReference type="eggNOG" id="COG4871">
    <property type="taxonomic scope" value="Bacteria"/>
</dbReference>
<dbReference type="AlphaFoldDB" id="D5XB23"/>
<dbReference type="Pfam" id="PF04060">
    <property type="entry name" value="FeS"/>
    <property type="match status" value="1"/>
</dbReference>
<evidence type="ECO:0000259" key="5">
    <source>
        <dbReference type="PROSITE" id="PS51656"/>
    </source>
</evidence>
<dbReference type="RefSeq" id="WP_013119366.1">
    <property type="nucleotide sequence ID" value="NC_014152.1"/>
</dbReference>
<sequence length="174" mass="20321">MFLRNIDITFMEPCVADPEKIRLKAELSDDITDVMPYLNTVIGNAIFNKDTPLLTFTKEFRLIVLYPKKLTMAKAVNMTDALQVFDWLKDLINDTWEKRETITPNYEKKERPTVLQFYGWLPKTNRKECGEVNCFAFATKLLQGIQKIENCKPLFTPEYEDARETIMEVLKAIL</sequence>
<accession>D5XB23</accession>
<dbReference type="GO" id="GO:0051539">
    <property type="term" value="F:4 iron, 4 sulfur cluster binding"/>
    <property type="evidence" value="ECO:0007669"/>
    <property type="project" value="UniProtKB-KW"/>
</dbReference>
<dbReference type="EMBL" id="CP002028">
    <property type="protein sequence ID" value="ADG81343.1"/>
    <property type="molecule type" value="Genomic_DNA"/>
</dbReference>
<dbReference type="InterPro" id="IPR051069">
    <property type="entry name" value="ACDS_complex_subunit"/>
</dbReference>
<organism evidence="6 7">
    <name type="scientific">Thermincola potens (strain JR)</name>
    <dbReference type="NCBI Taxonomy" id="635013"/>
    <lineage>
        <taxon>Bacteria</taxon>
        <taxon>Bacillati</taxon>
        <taxon>Bacillota</taxon>
        <taxon>Clostridia</taxon>
        <taxon>Eubacteriales</taxon>
        <taxon>Thermincolaceae</taxon>
        <taxon>Thermincola</taxon>
    </lineage>
</organism>
<keyword evidence="2" id="KW-0479">Metal-binding</keyword>
<dbReference type="PANTHER" id="PTHR36214:SF3">
    <property type="entry name" value="ACETYL-COA DECARBONYLASE_SYNTHASE COMPLEX SUBUNIT GAMMA"/>
    <property type="match status" value="1"/>
</dbReference>
<dbReference type="PROSITE" id="PS51656">
    <property type="entry name" value="4FE4S"/>
    <property type="match status" value="1"/>
</dbReference>
<evidence type="ECO:0000256" key="2">
    <source>
        <dbReference type="ARBA" id="ARBA00022723"/>
    </source>
</evidence>
<reference evidence="6 7" key="1">
    <citation type="submission" date="2010-05" db="EMBL/GenBank/DDBJ databases">
        <title>Complete sequence of Thermincola sp. JR.</title>
        <authorList>
            <consortium name="US DOE Joint Genome Institute"/>
            <person name="Lucas S."/>
            <person name="Copeland A."/>
            <person name="Lapidus A."/>
            <person name="Cheng J.-F."/>
            <person name="Bruce D."/>
            <person name="Goodwin L."/>
            <person name="Pitluck S."/>
            <person name="Chertkov O."/>
            <person name="Detter J.C."/>
            <person name="Han C."/>
            <person name="Tapia R."/>
            <person name="Land M."/>
            <person name="Hauser L."/>
            <person name="Kyrpides N."/>
            <person name="Mikhailova N."/>
            <person name="Hazen T.C."/>
            <person name="Woyke T."/>
        </authorList>
    </citation>
    <scope>NUCLEOTIDE SEQUENCE [LARGE SCALE GENOMIC DNA]</scope>
    <source>
        <strain evidence="6 7">JR</strain>
    </source>
</reference>
<feature type="domain" description="4Fe-4S" evidence="5">
    <location>
        <begin position="109"/>
        <end position="168"/>
    </location>
</feature>
<name>D5XB23_THEPJ</name>
<dbReference type="InterPro" id="IPR007202">
    <property type="entry name" value="4Fe-4S_dom"/>
</dbReference>
<keyword evidence="1" id="KW-0004">4Fe-4S</keyword>
<protein>
    <submittedName>
        <fullName evidence="6">Fe-S cluster domain protein</fullName>
    </submittedName>
</protein>
<proteinExistence type="predicted"/>
<evidence type="ECO:0000313" key="6">
    <source>
        <dbReference type="EMBL" id="ADG81343.1"/>
    </source>
</evidence>
<keyword evidence="4" id="KW-0411">Iron-sulfur</keyword>
<dbReference type="Gene3D" id="3.20.20.20">
    <property type="entry name" value="Dihydropteroate synthase-like"/>
    <property type="match status" value="1"/>
</dbReference>
<dbReference type="InterPro" id="IPR011005">
    <property type="entry name" value="Dihydropteroate_synth-like_sf"/>
</dbReference>